<dbReference type="VEuPathDB" id="PlasmoDB:PmUG01_11027600"/>
<accession>A0A1C3KZ74</accession>
<protein>
    <submittedName>
        <fullName evidence="2">Uncharacterized protein</fullName>
    </submittedName>
</protein>
<evidence type="ECO:0000256" key="1">
    <source>
        <dbReference type="SAM" id="Phobius"/>
    </source>
</evidence>
<evidence type="ECO:0000313" key="3">
    <source>
        <dbReference type="EMBL" id="SCO93025.1"/>
    </source>
</evidence>
<name>A0A1C3KZ74_PLAMA</name>
<keyword evidence="1" id="KW-1133">Transmembrane helix</keyword>
<dbReference type="Proteomes" id="UP000219799">
    <property type="component" value="Chromosome 11"/>
</dbReference>
<dbReference type="EMBL" id="LT594632">
    <property type="protein sequence ID" value="SCO93025.1"/>
    <property type="molecule type" value="Genomic_DNA"/>
</dbReference>
<feature type="transmembrane region" description="Helical" evidence="1">
    <location>
        <begin position="68"/>
        <end position="87"/>
    </location>
</feature>
<organism evidence="2 4">
    <name type="scientific">Plasmodium malariae</name>
    <dbReference type="NCBI Taxonomy" id="5858"/>
    <lineage>
        <taxon>Eukaryota</taxon>
        <taxon>Sar</taxon>
        <taxon>Alveolata</taxon>
        <taxon>Apicomplexa</taxon>
        <taxon>Aconoidasida</taxon>
        <taxon>Haemosporida</taxon>
        <taxon>Plasmodiidae</taxon>
        <taxon>Plasmodium</taxon>
        <taxon>Plasmodium (Plasmodium)</taxon>
    </lineage>
</organism>
<accession>A0A1D3SMN8</accession>
<gene>
    <name evidence="2" type="primary">PmlGA01_110016300</name>
    <name evidence="3" type="synonym">PmUG01_11027600</name>
    <name evidence="2" type="ORF">PMLGA01_110016300</name>
    <name evidence="3" type="ORF">PMUG01_11027600</name>
</gene>
<feature type="transmembrane region" description="Helical" evidence="1">
    <location>
        <begin position="93"/>
        <end position="111"/>
    </location>
</feature>
<dbReference type="EMBL" id="LT594499">
    <property type="protein sequence ID" value="SBT79569.1"/>
    <property type="molecule type" value="Genomic_DNA"/>
</dbReference>
<evidence type="ECO:0000313" key="2">
    <source>
        <dbReference type="EMBL" id="SBT79569.1"/>
    </source>
</evidence>
<proteinExistence type="predicted"/>
<keyword evidence="1" id="KW-0472">Membrane</keyword>
<evidence type="ECO:0000313" key="4">
    <source>
        <dbReference type="Proteomes" id="UP000219799"/>
    </source>
</evidence>
<dbReference type="OMA" id="SDNMQNK"/>
<reference evidence="4 5" key="1">
    <citation type="submission" date="2016-06" db="EMBL/GenBank/DDBJ databases">
        <authorList>
            <consortium name="Pathogen Informatics"/>
        </authorList>
    </citation>
    <scope>NUCLEOTIDE SEQUENCE [LARGE SCALE GENOMIC DNA]</scope>
    <source>
        <strain evidence="2">PmlGA01</strain>
    </source>
</reference>
<dbReference type="Proteomes" id="UP000219813">
    <property type="component" value="Chromosome 11"/>
</dbReference>
<evidence type="ECO:0000313" key="5">
    <source>
        <dbReference type="Proteomes" id="UP000219813"/>
    </source>
</evidence>
<keyword evidence="5" id="KW-1185">Reference proteome</keyword>
<dbReference type="AlphaFoldDB" id="A0A1C3KZ74"/>
<sequence length="135" mass="15834">MDGHNTINLDKLGEMFKSTVGLMKNAVNSLAQRNSTIYNLLHMSDNMQSKGDYHELLPNEMTFDKNQILKWIVVAIVIYIFFTIFSYIFVNYIFFYIVIIVALGFVVKYYIYDYNNTEEAPLLQTDYQNFEAHSI</sequence>
<dbReference type="OrthoDB" id="375678at2759"/>
<keyword evidence="1" id="KW-0812">Transmembrane</keyword>